<dbReference type="Proteomes" id="UP001163321">
    <property type="component" value="Chromosome 8"/>
</dbReference>
<proteinExistence type="predicted"/>
<sequence length="164" mass="18339">MVWNFKSNMRAFCFRGHTGPVHSIQFSPVGDTLESASQYRTVRLWTPTIRGDSVLLKAHAGAVRSVAFSTSGRELVTASNDMSIKFFLRGHKNWVRSAHFSHDTCRIASGSDDMTVKVWDTATKRCLNTFYEHEGSVNSVDFHPSDNGRTLGTCSSDKVLIYET</sequence>
<protein>
    <submittedName>
        <fullName evidence="1">Uncharacterized protein</fullName>
    </submittedName>
</protein>
<gene>
    <name evidence="1" type="ORF">PsorP6_004447</name>
</gene>
<name>A0ACC0VJR2_9STRA</name>
<dbReference type="EMBL" id="CM047587">
    <property type="protein sequence ID" value="KAI9906615.1"/>
    <property type="molecule type" value="Genomic_DNA"/>
</dbReference>
<comment type="caution">
    <text evidence="1">The sequence shown here is derived from an EMBL/GenBank/DDBJ whole genome shotgun (WGS) entry which is preliminary data.</text>
</comment>
<organism evidence="1 2">
    <name type="scientific">Peronosclerospora sorghi</name>
    <dbReference type="NCBI Taxonomy" id="230839"/>
    <lineage>
        <taxon>Eukaryota</taxon>
        <taxon>Sar</taxon>
        <taxon>Stramenopiles</taxon>
        <taxon>Oomycota</taxon>
        <taxon>Peronosporomycetes</taxon>
        <taxon>Peronosporales</taxon>
        <taxon>Peronosporaceae</taxon>
        <taxon>Peronosclerospora</taxon>
    </lineage>
</organism>
<accession>A0ACC0VJR2</accession>
<evidence type="ECO:0000313" key="1">
    <source>
        <dbReference type="EMBL" id="KAI9906615.1"/>
    </source>
</evidence>
<reference evidence="1 2" key="1">
    <citation type="journal article" date="2022" name="bioRxiv">
        <title>The genome of the oomycete Peronosclerospora sorghi, a cosmopolitan pathogen of maize and sorghum, is inflated with dispersed pseudogenes.</title>
        <authorList>
            <person name="Fletcher K."/>
            <person name="Martin F."/>
            <person name="Isakeit T."/>
            <person name="Cavanaugh K."/>
            <person name="Magill C."/>
            <person name="Michelmore R."/>
        </authorList>
    </citation>
    <scope>NUCLEOTIDE SEQUENCE [LARGE SCALE GENOMIC DNA]</scope>
    <source>
        <strain evidence="1">P6</strain>
    </source>
</reference>
<keyword evidence="2" id="KW-1185">Reference proteome</keyword>
<evidence type="ECO:0000313" key="2">
    <source>
        <dbReference type="Proteomes" id="UP001163321"/>
    </source>
</evidence>